<dbReference type="InterPro" id="IPR050600">
    <property type="entry name" value="SETD3_SETD6_MTase"/>
</dbReference>
<reference evidence="2" key="1">
    <citation type="submission" date="2023-03" db="EMBL/GenBank/DDBJ databases">
        <title>Massive genome expansion in bonnet fungi (Mycena s.s.) driven by repeated elements and novel gene families across ecological guilds.</title>
        <authorList>
            <consortium name="Lawrence Berkeley National Laboratory"/>
            <person name="Harder C.B."/>
            <person name="Miyauchi S."/>
            <person name="Viragh M."/>
            <person name="Kuo A."/>
            <person name="Thoen E."/>
            <person name="Andreopoulos B."/>
            <person name="Lu D."/>
            <person name="Skrede I."/>
            <person name="Drula E."/>
            <person name="Henrissat B."/>
            <person name="Morin E."/>
            <person name="Kohler A."/>
            <person name="Barry K."/>
            <person name="LaButti K."/>
            <person name="Morin E."/>
            <person name="Salamov A."/>
            <person name="Lipzen A."/>
            <person name="Mereny Z."/>
            <person name="Hegedus B."/>
            <person name="Baldrian P."/>
            <person name="Stursova M."/>
            <person name="Weitz H."/>
            <person name="Taylor A."/>
            <person name="Grigoriev I.V."/>
            <person name="Nagy L.G."/>
            <person name="Martin F."/>
            <person name="Kauserud H."/>
        </authorList>
    </citation>
    <scope>NUCLEOTIDE SEQUENCE</scope>
    <source>
        <strain evidence="2">CBHHK188m</strain>
    </source>
</reference>
<sequence>MADSSAVTRLLSWCSERDFWIDPRIQVISGPCGVAVISQDTTIPAESILARIPRESVLSVKSSPISELIPPHPYGRGAQLSLALALSVELMRGAASPWFPYLKSLPREIPGIPLFWTSGAHCGDPTEWLNGTEAWKMLFESEENHASLFSEIDEYFHQVVQQVYSQVFESSSPAMVPSLHHFYYAYSLVSSRAFLVDSYHGLSMVPIADAFNHAQENHVHLESDFDVCPECGSLPRCLHDDTGDSVSRATAVPDDADDFYEMVSNLPIPPNTEVYNTYGGTLSNAELLVQYGFILDVNENDRLIWTFAELAQFSENYLPPSWTWDSVGGLSQFRALLDALISGPWESISASELVHRDRMHAFCLNGDATVSHGLWLYFALLLCLRNTTSPANRDPNAVIVLLEDMIQRQLTLELLHTNSASGLDISVPQLPDDPSPYSDMLELACLLASLCRARSASTGKPGVEMTELGDILDRLPNDMNSTRMAISLAMTERSLLDSCMSSWEGLAECLELA</sequence>
<dbReference type="InterPro" id="IPR046341">
    <property type="entry name" value="SET_dom_sf"/>
</dbReference>
<dbReference type="InterPro" id="IPR001214">
    <property type="entry name" value="SET_dom"/>
</dbReference>
<accession>A0AAD7ICZ1</accession>
<dbReference type="PANTHER" id="PTHR13271">
    <property type="entry name" value="UNCHARACTERIZED PUTATIVE METHYLTRANSFERASE"/>
    <property type="match status" value="1"/>
</dbReference>
<dbReference type="EMBL" id="JARJLG010000128">
    <property type="protein sequence ID" value="KAJ7740230.1"/>
    <property type="molecule type" value="Genomic_DNA"/>
</dbReference>
<evidence type="ECO:0000313" key="3">
    <source>
        <dbReference type="Proteomes" id="UP001215280"/>
    </source>
</evidence>
<feature type="domain" description="SET" evidence="1">
    <location>
        <begin position="110"/>
        <end position="279"/>
    </location>
</feature>
<dbReference type="GO" id="GO:0005634">
    <property type="term" value="C:nucleus"/>
    <property type="evidence" value="ECO:0007669"/>
    <property type="project" value="TreeGrafter"/>
</dbReference>
<dbReference type="GO" id="GO:0016279">
    <property type="term" value="F:protein-lysine N-methyltransferase activity"/>
    <property type="evidence" value="ECO:0007669"/>
    <property type="project" value="TreeGrafter"/>
</dbReference>
<proteinExistence type="predicted"/>
<dbReference type="Proteomes" id="UP001215280">
    <property type="component" value="Unassembled WGS sequence"/>
</dbReference>
<dbReference type="CDD" id="cd10527">
    <property type="entry name" value="SET_LSMT"/>
    <property type="match status" value="1"/>
</dbReference>
<dbReference type="AlphaFoldDB" id="A0AAD7ICZ1"/>
<dbReference type="PROSITE" id="PS50280">
    <property type="entry name" value="SET"/>
    <property type="match status" value="1"/>
</dbReference>
<name>A0AAD7ICZ1_9AGAR</name>
<dbReference type="SUPFAM" id="SSF82199">
    <property type="entry name" value="SET domain"/>
    <property type="match status" value="1"/>
</dbReference>
<protein>
    <recommendedName>
        <fullName evidence="1">SET domain-containing protein</fullName>
    </recommendedName>
</protein>
<evidence type="ECO:0000313" key="2">
    <source>
        <dbReference type="EMBL" id="KAJ7740230.1"/>
    </source>
</evidence>
<dbReference type="Gene3D" id="3.90.1410.10">
    <property type="entry name" value="set domain protein methyltransferase, domain 1"/>
    <property type="match status" value="1"/>
</dbReference>
<dbReference type="PANTHER" id="PTHR13271:SF34">
    <property type="entry name" value="N-LYSINE METHYLTRANSFERASE SETD6"/>
    <property type="match status" value="1"/>
</dbReference>
<organism evidence="2 3">
    <name type="scientific">Mycena maculata</name>
    <dbReference type="NCBI Taxonomy" id="230809"/>
    <lineage>
        <taxon>Eukaryota</taxon>
        <taxon>Fungi</taxon>
        <taxon>Dikarya</taxon>
        <taxon>Basidiomycota</taxon>
        <taxon>Agaricomycotina</taxon>
        <taxon>Agaricomycetes</taxon>
        <taxon>Agaricomycetidae</taxon>
        <taxon>Agaricales</taxon>
        <taxon>Marasmiineae</taxon>
        <taxon>Mycenaceae</taxon>
        <taxon>Mycena</taxon>
    </lineage>
</organism>
<gene>
    <name evidence="2" type="ORF">DFH07DRAFT_839274</name>
</gene>
<keyword evidence="3" id="KW-1185">Reference proteome</keyword>
<evidence type="ECO:0000259" key="1">
    <source>
        <dbReference type="PROSITE" id="PS50280"/>
    </source>
</evidence>
<comment type="caution">
    <text evidence="2">The sequence shown here is derived from an EMBL/GenBank/DDBJ whole genome shotgun (WGS) entry which is preliminary data.</text>
</comment>